<dbReference type="EMBL" id="CAKXAJ010000704">
    <property type="protein sequence ID" value="CAH2207595.1"/>
    <property type="molecule type" value="Genomic_DNA"/>
</dbReference>
<evidence type="ECO:0000313" key="2">
    <source>
        <dbReference type="Proteomes" id="UP000838756"/>
    </source>
</evidence>
<dbReference type="AlphaFoldDB" id="A0A8S4QEJ7"/>
<organism evidence="1 2">
    <name type="scientific">Pararge aegeria aegeria</name>
    <dbReference type="NCBI Taxonomy" id="348720"/>
    <lineage>
        <taxon>Eukaryota</taxon>
        <taxon>Metazoa</taxon>
        <taxon>Ecdysozoa</taxon>
        <taxon>Arthropoda</taxon>
        <taxon>Hexapoda</taxon>
        <taxon>Insecta</taxon>
        <taxon>Pterygota</taxon>
        <taxon>Neoptera</taxon>
        <taxon>Endopterygota</taxon>
        <taxon>Lepidoptera</taxon>
        <taxon>Glossata</taxon>
        <taxon>Ditrysia</taxon>
        <taxon>Papilionoidea</taxon>
        <taxon>Nymphalidae</taxon>
        <taxon>Satyrinae</taxon>
        <taxon>Satyrini</taxon>
        <taxon>Parargina</taxon>
        <taxon>Pararge</taxon>
    </lineage>
</organism>
<dbReference type="Proteomes" id="UP000838756">
    <property type="component" value="Unassembled WGS sequence"/>
</dbReference>
<dbReference type="OrthoDB" id="5175656at2759"/>
<gene>
    <name evidence="1" type="primary">jg16937</name>
    <name evidence="1" type="ORF">PAEG_LOCUS215</name>
</gene>
<evidence type="ECO:0000313" key="1">
    <source>
        <dbReference type="EMBL" id="CAH2207595.1"/>
    </source>
</evidence>
<reference evidence="1" key="1">
    <citation type="submission" date="2022-03" db="EMBL/GenBank/DDBJ databases">
        <authorList>
            <person name="Lindestad O."/>
        </authorList>
    </citation>
    <scope>NUCLEOTIDE SEQUENCE</scope>
</reference>
<name>A0A8S4QEJ7_9NEOP</name>
<keyword evidence="2" id="KW-1185">Reference proteome</keyword>
<sequence length="92" mass="11031">MTEIALRVYWLYTCAHWPQPIPKREHNLYKLHDQHVVRANNDKVSNSLREMEQGCLSEIEYFIQKYEQSEKTIDELDNLMKKCVEAEVKLYG</sequence>
<comment type="caution">
    <text evidence="1">The sequence shown here is derived from an EMBL/GenBank/DDBJ whole genome shotgun (WGS) entry which is preliminary data.</text>
</comment>
<protein>
    <submittedName>
        <fullName evidence="1">Jg16937 protein</fullName>
    </submittedName>
</protein>
<accession>A0A8S4QEJ7</accession>
<proteinExistence type="predicted"/>